<name>A0ABP9YQR3_9FUNG</name>
<accession>A0ABP9YQR3</accession>
<dbReference type="EMBL" id="BAABUK010000004">
    <property type="protein sequence ID" value="GAA5809167.1"/>
    <property type="molecule type" value="Genomic_DNA"/>
</dbReference>
<sequence>MTCCTKFLLMAITVLSLWLQLSRAYCVYNRLDGADSYFYAKEREVNPRASFKKQINNGESECCPWNNRECNLSGRREVTVDFHITFGFFGASLEGATTFLAFCSGGGGLVLSGNNIFNITATCNHANGNVNSRIISPVQ</sequence>
<feature type="signal peptide" evidence="1">
    <location>
        <begin position="1"/>
        <end position="24"/>
    </location>
</feature>
<comment type="caution">
    <text evidence="2">The sequence shown here is derived from an EMBL/GenBank/DDBJ whole genome shotgun (WGS) entry which is preliminary data.</text>
</comment>
<keyword evidence="3" id="KW-1185">Reference proteome</keyword>
<evidence type="ECO:0000256" key="1">
    <source>
        <dbReference type="SAM" id="SignalP"/>
    </source>
</evidence>
<keyword evidence="1" id="KW-0732">Signal</keyword>
<organism evidence="2 3">
    <name type="scientific">Mucor flavus</name>
    <dbReference type="NCBI Taxonomy" id="439312"/>
    <lineage>
        <taxon>Eukaryota</taxon>
        <taxon>Fungi</taxon>
        <taxon>Fungi incertae sedis</taxon>
        <taxon>Mucoromycota</taxon>
        <taxon>Mucoromycotina</taxon>
        <taxon>Mucoromycetes</taxon>
        <taxon>Mucorales</taxon>
        <taxon>Mucorineae</taxon>
        <taxon>Mucoraceae</taxon>
        <taxon>Mucor</taxon>
    </lineage>
</organism>
<protein>
    <submittedName>
        <fullName evidence="2">Uncharacterized protein</fullName>
    </submittedName>
</protein>
<reference evidence="2 3" key="1">
    <citation type="submission" date="2024-04" db="EMBL/GenBank/DDBJ databases">
        <title>genome sequences of Mucor flavus KT1a and Helicostylum pulchrum KT1b strains isolated from the surface of a dry-aged beef.</title>
        <authorList>
            <person name="Toyotome T."/>
            <person name="Hosono M."/>
            <person name="Torimaru M."/>
            <person name="Fukuda K."/>
            <person name="Mikami N."/>
        </authorList>
    </citation>
    <scope>NUCLEOTIDE SEQUENCE [LARGE SCALE GENOMIC DNA]</scope>
    <source>
        <strain evidence="2 3">KT1a</strain>
    </source>
</reference>
<feature type="chain" id="PRO_5045985702" evidence="1">
    <location>
        <begin position="25"/>
        <end position="139"/>
    </location>
</feature>
<gene>
    <name evidence="2" type="ORF">MFLAVUS_002572</name>
</gene>
<evidence type="ECO:0000313" key="2">
    <source>
        <dbReference type="EMBL" id="GAA5809167.1"/>
    </source>
</evidence>
<dbReference type="Proteomes" id="UP001473302">
    <property type="component" value="Unassembled WGS sequence"/>
</dbReference>
<evidence type="ECO:0000313" key="3">
    <source>
        <dbReference type="Proteomes" id="UP001473302"/>
    </source>
</evidence>
<proteinExistence type="predicted"/>